<sequence>MRDKGIMKEPGCSWVRVKNKVHTFVAGDKSNEHNDDIYTFLSNMNEKIRQAGYLPDTDFLLQDLDCEEKEDTLCNHSEKLAVSFGLLNLSGETLLTVFKNFRICRYCHNAIKIKFMAKISGVTIVVRDSLRFHHFRDGHCSCKDFW</sequence>
<reference evidence="3 5" key="1">
    <citation type="journal article" date="2017" name="Nature">
        <title>The sunflower genome provides insights into oil metabolism, flowering and Asterid evolution.</title>
        <authorList>
            <person name="Badouin H."/>
            <person name="Gouzy J."/>
            <person name="Grassa C.J."/>
            <person name="Murat F."/>
            <person name="Staton S.E."/>
            <person name="Cottret L."/>
            <person name="Lelandais-Briere C."/>
            <person name="Owens G.L."/>
            <person name="Carrere S."/>
            <person name="Mayjonade B."/>
            <person name="Legrand L."/>
            <person name="Gill N."/>
            <person name="Kane N.C."/>
            <person name="Bowers J.E."/>
            <person name="Hubner S."/>
            <person name="Bellec A."/>
            <person name="Berard A."/>
            <person name="Berges H."/>
            <person name="Blanchet N."/>
            <person name="Boniface M.C."/>
            <person name="Brunel D."/>
            <person name="Catrice O."/>
            <person name="Chaidir N."/>
            <person name="Claudel C."/>
            <person name="Donnadieu C."/>
            <person name="Faraut T."/>
            <person name="Fievet G."/>
            <person name="Helmstetter N."/>
            <person name="King M."/>
            <person name="Knapp S.J."/>
            <person name="Lai Z."/>
            <person name="Le Paslier M.C."/>
            <person name="Lippi Y."/>
            <person name="Lorenzon L."/>
            <person name="Mandel J.R."/>
            <person name="Marage G."/>
            <person name="Marchand G."/>
            <person name="Marquand E."/>
            <person name="Bret-Mestries E."/>
            <person name="Morien E."/>
            <person name="Nambeesan S."/>
            <person name="Nguyen T."/>
            <person name="Pegot-Espagnet P."/>
            <person name="Pouilly N."/>
            <person name="Raftis F."/>
            <person name="Sallet E."/>
            <person name="Schiex T."/>
            <person name="Thomas J."/>
            <person name="Vandecasteele C."/>
            <person name="Vares D."/>
            <person name="Vear F."/>
            <person name="Vautrin S."/>
            <person name="Crespi M."/>
            <person name="Mangin B."/>
            <person name="Burke J.M."/>
            <person name="Salse J."/>
            <person name="Munos S."/>
            <person name="Vincourt P."/>
            <person name="Rieseberg L.H."/>
            <person name="Langlade N.B."/>
        </authorList>
    </citation>
    <scope>NUCLEOTIDE SEQUENCE [LARGE SCALE GENOMIC DNA]</scope>
    <source>
        <strain evidence="5">cv. SF193</strain>
        <tissue evidence="3">Leaves</tissue>
    </source>
</reference>
<evidence type="ECO:0000256" key="1">
    <source>
        <dbReference type="ARBA" id="ARBA00006643"/>
    </source>
</evidence>
<dbReference type="OMA" id="WICEDCH"/>
<dbReference type="EMBL" id="CM007903">
    <property type="protein sequence ID" value="OTF97939.1"/>
    <property type="molecule type" value="Genomic_DNA"/>
</dbReference>
<protein>
    <submittedName>
        <fullName evidence="3 4">DYW domain-containing protein</fullName>
    </submittedName>
</protein>
<evidence type="ECO:0000313" key="4">
    <source>
        <dbReference type="EMBL" id="OTF97939.1"/>
    </source>
</evidence>
<reference evidence="3" key="3">
    <citation type="submission" date="2020-06" db="EMBL/GenBank/DDBJ databases">
        <title>Helianthus annuus Genome sequencing and assembly Release 2.</title>
        <authorList>
            <person name="Gouzy J."/>
            <person name="Langlade N."/>
            <person name="Munos S."/>
        </authorList>
    </citation>
    <scope>NUCLEOTIDE SEQUENCE</scope>
    <source>
        <tissue evidence="3">Leaves</tissue>
    </source>
</reference>
<dbReference type="AlphaFoldDB" id="A0A251SGG7"/>
<dbReference type="Gramene" id="mRNA:HanXRQr2_Chr14g0640911">
    <property type="protein sequence ID" value="CDS:HanXRQr2_Chr14g0640911.1"/>
    <property type="gene ID" value="HanXRQr2_Chr14g0640911"/>
</dbReference>
<name>A0A251SGG7_HELAN</name>
<comment type="similarity">
    <text evidence="1">Belongs to the PPR family. PCMP-H subfamily.</text>
</comment>
<dbReference type="GO" id="GO:0008270">
    <property type="term" value="F:zinc ion binding"/>
    <property type="evidence" value="ECO:0007669"/>
    <property type="project" value="InterPro"/>
</dbReference>
<dbReference type="InterPro" id="IPR032867">
    <property type="entry name" value="DYW_dom"/>
</dbReference>
<accession>A0A251SGG7</accession>
<dbReference type="Proteomes" id="UP000215914">
    <property type="component" value="Chromosome 14"/>
</dbReference>
<evidence type="ECO:0000313" key="3">
    <source>
        <dbReference type="EMBL" id="KAF5768812.1"/>
    </source>
</evidence>
<organism evidence="4 5">
    <name type="scientific">Helianthus annuus</name>
    <name type="common">Common sunflower</name>
    <dbReference type="NCBI Taxonomy" id="4232"/>
    <lineage>
        <taxon>Eukaryota</taxon>
        <taxon>Viridiplantae</taxon>
        <taxon>Streptophyta</taxon>
        <taxon>Embryophyta</taxon>
        <taxon>Tracheophyta</taxon>
        <taxon>Spermatophyta</taxon>
        <taxon>Magnoliopsida</taxon>
        <taxon>eudicotyledons</taxon>
        <taxon>Gunneridae</taxon>
        <taxon>Pentapetalae</taxon>
        <taxon>asterids</taxon>
        <taxon>campanulids</taxon>
        <taxon>Asterales</taxon>
        <taxon>Asteraceae</taxon>
        <taxon>Asteroideae</taxon>
        <taxon>Heliantheae alliance</taxon>
        <taxon>Heliantheae</taxon>
        <taxon>Helianthus</taxon>
    </lineage>
</organism>
<dbReference type="Pfam" id="PF14432">
    <property type="entry name" value="DYW_deaminase"/>
    <property type="match status" value="1"/>
</dbReference>
<gene>
    <name evidence="4" type="ORF">HannXRQ_Chr14g0440171</name>
    <name evidence="3" type="ORF">HanXRQr2_Chr14g0640911</name>
</gene>
<proteinExistence type="inferred from homology"/>
<dbReference type="EMBL" id="MNCJ02000329">
    <property type="protein sequence ID" value="KAF5768812.1"/>
    <property type="molecule type" value="Genomic_DNA"/>
</dbReference>
<keyword evidence="5" id="KW-1185">Reference proteome</keyword>
<feature type="domain" description="DYW" evidence="2">
    <location>
        <begin position="52"/>
        <end position="146"/>
    </location>
</feature>
<reference evidence="4" key="2">
    <citation type="submission" date="2017-02" db="EMBL/GenBank/DDBJ databases">
        <title>Sunflower complete genome.</title>
        <authorList>
            <person name="Langlade N."/>
            <person name="Munos S."/>
        </authorList>
    </citation>
    <scope>NUCLEOTIDE SEQUENCE [LARGE SCALE GENOMIC DNA]</scope>
    <source>
        <tissue evidence="4">Leaves</tissue>
    </source>
</reference>
<dbReference type="InParanoid" id="A0A251SGG7"/>
<evidence type="ECO:0000259" key="2">
    <source>
        <dbReference type="Pfam" id="PF14432"/>
    </source>
</evidence>
<evidence type="ECO:0000313" key="5">
    <source>
        <dbReference type="Proteomes" id="UP000215914"/>
    </source>
</evidence>